<feature type="compositionally biased region" description="Basic and acidic residues" evidence="1">
    <location>
        <begin position="333"/>
        <end position="354"/>
    </location>
</feature>
<dbReference type="EMBL" id="CP036349">
    <property type="protein sequence ID" value="QDV75509.1"/>
    <property type="molecule type" value="Genomic_DNA"/>
</dbReference>
<sequence precursor="true">MKMTIGVAMATALMLALPATTFAQLDPPAPATDATDASSGAVDTAAQEANDATATAIDAADNASDTAGDAVESSTDQAIDTADDAADRAQNEADDRADEAQQAGDDVANRADDELDTDLAAEADRDNEANRDNEAPQLDAEAQLDDEAQLRADAAVGSQSNTRFTDEDRNASWRFVERNGVWWYRTPMNTWMIHQGGQWQAQPYSVGYRGAQRGQYYNNQPGQPVYQGQQQAYYNDGYQGQRGQQQAYYNEGRQGQNVRQTSHHEGANHGWGEEHPSVGQQEWMCIDGRRTLVTVVSVTPVTAGEGGQYYPERAAQNDGNQQPMPAAPQDEWQNDRNRDQDQQDRDRNESDSDRMTPPPVPQPNDSASNESADRPEAPSAESLQSATTSSNQSYSAAKPVTDTQQQVPATPQPAYRSGQATQAGPADGSYETAADRNAGRIEATDIRD</sequence>
<dbReference type="KEGG" id="bmei:Spa11_37270"/>
<feature type="compositionally biased region" description="Basic and acidic residues" evidence="1">
    <location>
        <begin position="85"/>
        <end position="94"/>
    </location>
</feature>
<evidence type="ECO:0000313" key="3">
    <source>
        <dbReference type="EMBL" id="QDV75509.1"/>
    </source>
</evidence>
<protein>
    <submittedName>
        <fullName evidence="3">Uncharacterized protein</fullName>
    </submittedName>
</protein>
<dbReference type="RefSeq" id="WP_145114850.1">
    <property type="nucleotide sequence ID" value="NZ_CP036349.1"/>
</dbReference>
<feature type="region of interest" description="Disordered" evidence="1">
    <location>
        <begin position="28"/>
        <end position="112"/>
    </location>
</feature>
<feature type="compositionally biased region" description="Low complexity" evidence="1">
    <location>
        <begin position="31"/>
        <end position="67"/>
    </location>
</feature>
<feature type="region of interest" description="Disordered" evidence="1">
    <location>
        <begin position="253"/>
        <end position="276"/>
    </location>
</feature>
<accession>A0A518KCM7</accession>
<feature type="compositionally biased region" description="Low complexity" evidence="1">
    <location>
        <begin position="399"/>
        <end position="414"/>
    </location>
</feature>
<proteinExistence type="predicted"/>
<feature type="region of interest" description="Disordered" evidence="1">
    <location>
        <begin position="303"/>
        <end position="448"/>
    </location>
</feature>
<feature type="compositionally biased region" description="Polar residues" evidence="1">
    <location>
        <begin position="381"/>
        <end position="395"/>
    </location>
</feature>
<feature type="chain" id="PRO_5022213455" evidence="2">
    <location>
        <begin position="24"/>
        <end position="448"/>
    </location>
</feature>
<evidence type="ECO:0000256" key="2">
    <source>
        <dbReference type="SAM" id="SignalP"/>
    </source>
</evidence>
<gene>
    <name evidence="3" type="ORF">Spa11_37270</name>
</gene>
<evidence type="ECO:0000313" key="4">
    <source>
        <dbReference type="Proteomes" id="UP000316426"/>
    </source>
</evidence>
<evidence type="ECO:0000256" key="1">
    <source>
        <dbReference type="SAM" id="MobiDB-lite"/>
    </source>
</evidence>
<feature type="compositionally biased region" description="Basic and acidic residues" evidence="1">
    <location>
        <begin position="262"/>
        <end position="276"/>
    </location>
</feature>
<keyword evidence="2" id="KW-0732">Signal</keyword>
<name>A0A518KCM7_9BACT</name>
<reference evidence="3 4" key="1">
    <citation type="submission" date="2019-02" db="EMBL/GenBank/DDBJ databases">
        <title>Deep-cultivation of Planctomycetes and their phenomic and genomic characterization uncovers novel biology.</title>
        <authorList>
            <person name="Wiegand S."/>
            <person name="Jogler M."/>
            <person name="Boedeker C."/>
            <person name="Pinto D."/>
            <person name="Vollmers J."/>
            <person name="Rivas-Marin E."/>
            <person name="Kohn T."/>
            <person name="Peeters S.H."/>
            <person name="Heuer A."/>
            <person name="Rast P."/>
            <person name="Oberbeckmann S."/>
            <person name="Bunk B."/>
            <person name="Jeske O."/>
            <person name="Meyerdierks A."/>
            <person name="Storesund J.E."/>
            <person name="Kallscheuer N."/>
            <person name="Luecker S."/>
            <person name="Lage O.M."/>
            <person name="Pohl T."/>
            <person name="Merkel B.J."/>
            <person name="Hornburger P."/>
            <person name="Mueller R.-W."/>
            <person name="Bruemmer F."/>
            <person name="Labrenz M."/>
            <person name="Spormann A.M."/>
            <person name="Op den Camp H."/>
            <person name="Overmann J."/>
            <person name="Amann R."/>
            <person name="Jetten M.S.M."/>
            <person name="Mascher T."/>
            <person name="Medema M.H."/>
            <person name="Devos D.P."/>
            <person name="Kaster A.-K."/>
            <person name="Ovreas L."/>
            <person name="Rohde M."/>
            <person name="Galperin M.Y."/>
            <person name="Jogler C."/>
        </authorList>
    </citation>
    <scope>NUCLEOTIDE SEQUENCE [LARGE SCALE GENOMIC DNA]</scope>
    <source>
        <strain evidence="3 4">Spa11</strain>
    </source>
</reference>
<dbReference type="Proteomes" id="UP000316426">
    <property type="component" value="Chromosome"/>
</dbReference>
<feature type="compositionally biased region" description="Basic and acidic residues" evidence="1">
    <location>
        <begin position="433"/>
        <end position="448"/>
    </location>
</feature>
<dbReference type="AlphaFoldDB" id="A0A518KCM7"/>
<feature type="signal peptide" evidence="2">
    <location>
        <begin position="1"/>
        <end position="23"/>
    </location>
</feature>
<keyword evidence="4" id="KW-1185">Reference proteome</keyword>
<organism evidence="3 4">
    <name type="scientific">Botrimarina mediterranea</name>
    <dbReference type="NCBI Taxonomy" id="2528022"/>
    <lineage>
        <taxon>Bacteria</taxon>
        <taxon>Pseudomonadati</taxon>
        <taxon>Planctomycetota</taxon>
        <taxon>Planctomycetia</taxon>
        <taxon>Pirellulales</taxon>
        <taxon>Lacipirellulaceae</taxon>
        <taxon>Botrimarina</taxon>
    </lineage>
</organism>